<dbReference type="EMBL" id="CM040993">
    <property type="protein sequence ID" value="MCJ8744032.1"/>
    <property type="molecule type" value="Genomic_DNA"/>
</dbReference>
<proteinExistence type="predicted"/>
<protein>
    <submittedName>
        <fullName evidence="1">Uncharacterized protein</fullName>
    </submittedName>
</protein>
<evidence type="ECO:0000313" key="2">
    <source>
        <dbReference type="Proteomes" id="UP000830395"/>
    </source>
</evidence>
<dbReference type="Proteomes" id="UP000830395">
    <property type="component" value="Chromosome 19"/>
</dbReference>
<keyword evidence="2" id="KW-1185">Reference proteome</keyword>
<organism evidence="1 2">
    <name type="scientific">Pangasius djambal</name>
    <dbReference type="NCBI Taxonomy" id="1691987"/>
    <lineage>
        <taxon>Eukaryota</taxon>
        <taxon>Metazoa</taxon>
        <taxon>Chordata</taxon>
        <taxon>Craniata</taxon>
        <taxon>Vertebrata</taxon>
        <taxon>Euteleostomi</taxon>
        <taxon>Actinopterygii</taxon>
        <taxon>Neopterygii</taxon>
        <taxon>Teleostei</taxon>
        <taxon>Ostariophysi</taxon>
        <taxon>Siluriformes</taxon>
        <taxon>Pangasiidae</taxon>
        <taxon>Pangasius</taxon>
    </lineage>
</organism>
<accession>A0ACC5Z842</accession>
<comment type="caution">
    <text evidence="1">The sequence shown here is derived from an EMBL/GenBank/DDBJ whole genome shotgun (WGS) entry which is preliminary data.</text>
</comment>
<gene>
    <name evidence="1" type="ORF">PDJAM_G00101540</name>
</gene>
<reference evidence="1" key="1">
    <citation type="submission" date="2020-02" db="EMBL/GenBank/DDBJ databases">
        <title>Genome sequencing of the panga catfish, Pangasius djambal.</title>
        <authorList>
            <person name="Wen M."/>
            <person name="Zahm M."/>
            <person name="Roques C."/>
            <person name="Cabau C."/>
            <person name="Klopp C."/>
            <person name="Donnadieu C."/>
            <person name="Jouanno E."/>
            <person name="Avarre J.-C."/>
            <person name="Campet M."/>
            <person name="Ha T."/>
            <person name="Dugue R."/>
            <person name="Lampietro C."/>
            <person name="Louis A."/>
            <person name="Herpin A."/>
            <person name="Echchiki A."/>
            <person name="Berthelot C."/>
            <person name="Parey E."/>
            <person name="Roest-Crollius H."/>
            <person name="Braasch I."/>
            <person name="Postlethwait J.H."/>
            <person name="Bobe J."/>
            <person name="Montfort J."/>
            <person name="Bouchez O."/>
            <person name="Begum T."/>
            <person name="Schartl M."/>
            <person name="Gustiano R."/>
            <person name="Guiguen Y."/>
        </authorList>
    </citation>
    <scope>NUCLEOTIDE SEQUENCE</scope>
    <source>
        <strain evidence="1">Pdj_M5554</strain>
    </source>
</reference>
<name>A0ACC5Z842_9TELE</name>
<sequence length="247" mass="28307">MSLYLTNISITVTESMTEEKSVKKECECVELGDLQQKDECREKAPRRVIHFSSGETMEEYSTEDEDDHTHTQPDKNNLLSSVDASKLTWGPYVWFQMWRAATNTVSACDYVGERMASLFGLTSAKYQYAINQYHRSTKQKENEARDSPVSEEAESHFEGKQKEEIQEQNFDKSKVDEPEILDAETRPDPEILDAETRPDPEILDTETRPDPEILDAETRPEPEILDAETRPDPEILDAETRPGNRSV</sequence>
<evidence type="ECO:0000313" key="1">
    <source>
        <dbReference type="EMBL" id="MCJ8744032.1"/>
    </source>
</evidence>